<name>A0DED0_PARTE</name>
<sequence>MTYSFLRMDVSSKLQANHKFFLGVLGYTKQICIFIQANFQYIFSIFKEIHIFVKIANEPYIINLKSTKIQYKRVYTFIIQKSNYRILDWMAISFKIQCVKTSRFASEFLLTEIKGFSKGPHVLQVYQMRTIKHLFSLILSQNRLNKFIIRQDCKLKYNTNMNILMANLKQLQNFGQNQQMQQDLSILRLKWNKKRVQINLPIFKNCTSIISTSGNLNFTDTSNIRDSQIAEGTLEHLECKIWAELRGILRFAYYLNYS</sequence>
<organism evidence="1 2">
    <name type="scientific">Paramecium tetraurelia</name>
    <dbReference type="NCBI Taxonomy" id="5888"/>
    <lineage>
        <taxon>Eukaryota</taxon>
        <taxon>Sar</taxon>
        <taxon>Alveolata</taxon>
        <taxon>Ciliophora</taxon>
        <taxon>Intramacronucleata</taxon>
        <taxon>Oligohymenophorea</taxon>
        <taxon>Peniculida</taxon>
        <taxon>Parameciidae</taxon>
        <taxon>Paramecium</taxon>
    </lineage>
</organism>
<proteinExistence type="predicted"/>
<dbReference type="EMBL" id="CT868407">
    <property type="protein sequence ID" value="CAK81397.1"/>
    <property type="molecule type" value="Genomic_DNA"/>
</dbReference>
<keyword evidence="2" id="KW-1185">Reference proteome</keyword>
<evidence type="ECO:0000313" key="2">
    <source>
        <dbReference type="Proteomes" id="UP000000600"/>
    </source>
</evidence>
<dbReference type="InParanoid" id="A0DED0"/>
<dbReference type="RefSeq" id="XP_001448794.1">
    <property type="nucleotide sequence ID" value="XM_001448757.2"/>
</dbReference>
<dbReference type="AlphaFoldDB" id="A0DED0"/>
<dbReference type="HOGENOM" id="CLU_1079503_0_0_1"/>
<accession>A0DED0</accession>
<reference evidence="1 2" key="1">
    <citation type="journal article" date="2006" name="Nature">
        <title>Global trends of whole-genome duplications revealed by the ciliate Paramecium tetraurelia.</title>
        <authorList>
            <consortium name="Genoscope"/>
            <person name="Aury J.-M."/>
            <person name="Jaillon O."/>
            <person name="Duret L."/>
            <person name="Noel B."/>
            <person name="Jubin C."/>
            <person name="Porcel B.M."/>
            <person name="Segurens B."/>
            <person name="Daubin V."/>
            <person name="Anthouard V."/>
            <person name="Aiach N."/>
            <person name="Arnaiz O."/>
            <person name="Billaut A."/>
            <person name="Beisson J."/>
            <person name="Blanc I."/>
            <person name="Bouhouche K."/>
            <person name="Camara F."/>
            <person name="Duharcourt S."/>
            <person name="Guigo R."/>
            <person name="Gogendeau D."/>
            <person name="Katinka M."/>
            <person name="Keller A.-M."/>
            <person name="Kissmehl R."/>
            <person name="Klotz C."/>
            <person name="Koll F."/>
            <person name="Le Moue A."/>
            <person name="Lepere C."/>
            <person name="Malinsky S."/>
            <person name="Nowacki M."/>
            <person name="Nowak J.K."/>
            <person name="Plattner H."/>
            <person name="Poulain J."/>
            <person name="Ruiz F."/>
            <person name="Serrano V."/>
            <person name="Zagulski M."/>
            <person name="Dessen P."/>
            <person name="Betermier M."/>
            <person name="Weissenbach J."/>
            <person name="Scarpelli C."/>
            <person name="Schachter V."/>
            <person name="Sperling L."/>
            <person name="Meyer E."/>
            <person name="Cohen J."/>
            <person name="Wincker P."/>
        </authorList>
    </citation>
    <scope>NUCLEOTIDE SEQUENCE [LARGE SCALE GENOMIC DNA]</scope>
    <source>
        <strain evidence="1 2">Stock d4-2</strain>
    </source>
</reference>
<dbReference type="Proteomes" id="UP000000600">
    <property type="component" value="Unassembled WGS sequence"/>
</dbReference>
<protein>
    <recommendedName>
        <fullName evidence="3">Transmembrane protein</fullName>
    </recommendedName>
</protein>
<dbReference type="KEGG" id="ptm:GSPATT00016223001"/>
<evidence type="ECO:0000313" key="1">
    <source>
        <dbReference type="EMBL" id="CAK81397.1"/>
    </source>
</evidence>
<evidence type="ECO:0008006" key="3">
    <source>
        <dbReference type="Google" id="ProtNLM"/>
    </source>
</evidence>
<gene>
    <name evidence="1" type="ORF">GSPATT00016223001</name>
</gene>
<dbReference type="GeneID" id="5034579"/>